<sequence>MATINTAENRLNHKKDIDAGFSAYIVKDAALKSLLFAMVFYIINSNLVSKLLSCVEKFSFIEKNFVQAILFGLVYYLISINL</sequence>
<evidence type="ECO:0000256" key="1">
    <source>
        <dbReference type="SAM" id="Phobius"/>
    </source>
</evidence>
<keyword evidence="1" id="KW-1133">Transmembrane helix</keyword>
<keyword evidence="1" id="KW-0812">Transmembrane</keyword>
<keyword evidence="1" id="KW-0472">Membrane</keyword>
<name>A0A6C0HLV0_9ZZZZ</name>
<protein>
    <submittedName>
        <fullName evidence="2">Uncharacterized protein</fullName>
    </submittedName>
</protein>
<organism evidence="2">
    <name type="scientific">viral metagenome</name>
    <dbReference type="NCBI Taxonomy" id="1070528"/>
    <lineage>
        <taxon>unclassified sequences</taxon>
        <taxon>metagenomes</taxon>
        <taxon>organismal metagenomes</taxon>
    </lineage>
</organism>
<feature type="transmembrane region" description="Helical" evidence="1">
    <location>
        <begin position="29"/>
        <end position="48"/>
    </location>
</feature>
<accession>A0A6C0HLV0</accession>
<reference evidence="2" key="1">
    <citation type="journal article" date="2020" name="Nature">
        <title>Giant virus diversity and host interactions through global metagenomics.</title>
        <authorList>
            <person name="Schulz F."/>
            <person name="Roux S."/>
            <person name="Paez-Espino D."/>
            <person name="Jungbluth S."/>
            <person name="Walsh D.A."/>
            <person name="Denef V.J."/>
            <person name="McMahon K.D."/>
            <person name="Konstantinidis K.T."/>
            <person name="Eloe-Fadrosh E.A."/>
            <person name="Kyrpides N.C."/>
            <person name="Woyke T."/>
        </authorList>
    </citation>
    <scope>NUCLEOTIDE SEQUENCE</scope>
    <source>
        <strain evidence="2">GVMAG-M-3300023184-13</strain>
    </source>
</reference>
<feature type="transmembrane region" description="Helical" evidence="1">
    <location>
        <begin position="60"/>
        <end position="78"/>
    </location>
</feature>
<dbReference type="AlphaFoldDB" id="A0A6C0HLV0"/>
<proteinExistence type="predicted"/>
<evidence type="ECO:0000313" key="2">
    <source>
        <dbReference type="EMBL" id="QHT81350.1"/>
    </source>
</evidence>
<dbReference type="EMBL" id="MN739981">
    <property type="protein sequence ID" value="QHT81350.1"/>
    <property type="molecule type" value="Genomic_DNA"/>
</dbReference>